<evidence type="ECO:0000313" key="1">
    <source>
        <dbReference type="EMBL" id="THG51761.1"/>
    </source>
</evidence>
<dbReference type="EMBL" id="SSTG01000054">
    <property type="protein sequence ID" value="THG51761.1"/>
    <property type="molecule type" value="Genomic_DNA"/>
</dbReference>
<sequence length="134" mass="15390">MNRTLHKTIGIILLAVFAFFHCGNSLFMHTHSVNGLTIVHSHPYHPYSQHSHTQHALDTIAALNAALLSMETSRQEYINKPHTYSILLECVRTVFLHSLHIYTQQLRAPPHHGYILACTRLTGCKTIYINRFHH</sequence>
<organism evidence="1 2">
    <name type="scientific">Muribaculum caecicola</name>
    <dbReference type="NCBI Taxonomy" id="3038144"/>
    <lineage>
        <taxon>Bacteria</taxon>
        <taxon>Pseudomonadati</taxon>
        <taxon>Bacteroidota</taxon>
        <taxon>Bacteroidia</taxon>
        <taxon>Bacteroidales</taxon>
        <taxon>Muribaculaceae</taxon>
        <taxon>Muribaculum</taxon>
    </lineage>
</organism>
<name>A0AC61S630_9BACT</name>
<dbReference type="Proteomes" id="UP000305401">
    <property type="component" value="Unassembled WGS sequence"/>
</dbReference>
<accession>A0AC61S630</accession>
<proteinExistence type="predicted"/>
<reference evidence="1" key="1">
    <citation type="submission" date="2019-04" db="EMBL/GenBank/DDBJ databases">
        <title>Microbes associate with the intestines of laboratory mice.</title>
        <authorList>
            <person name="Navarre W."/>
            <person name="Wong E."/>
            <person name="Huang K.C."/>
            <person name="Tropini C."/>
            <person name="Ng K."/>
            <person name="Yu B."/>
        </authorList>
    </citation>
    <scope>NUCLEOTIDE SEQUENCE</scope>
    <source>
        <strain evidence="1">NM86_A22</strain>
    </source>
</reference>
<gene>
    <name evidence="1" type="ORF">E5990_05705</name>
</gene>
<comment type="caution">
    <text evidence="1">The sequence shown here is derived from an EMBL/GenBank/DDBJ whole genome shotgun (WGS) entry which is preliminary data.</text>
</comment>
<evidence type="ECO:0000313" key="2">
    <source>
        <dbReference type="Proteomes" id="UP000305401"/>
    </source>
</evidence>
<keyword evidence="2" id="KW-1185">Reference proteome</keyword>
<protein>
    <submittedName>
        <fullName evidence="1">Uncharacterized protein</fullName>
    </submittedName>
</protein>